<keyword evidence="1" id="KW-1133">Transmembrane helix</keyword>
<sequence>MSRTTYEIVELIYALKRQRVIIYSVGVLFLISFLVSYILILNIPWVQNFGKEMLMEFSTSLNLRNMGNMDMERIFFLIMEHNFYVNMLNYILNIFSTFVIVFNAFILAYVLSISNPLMFVLLICPHGIVEIPALILGSSAGIVLFTSFINRLKGNNFEASAQFWDSLRLFFVSMVLFTVAAFIESFITFGIKSLLL</sequence>
<dbReference type="EMBL" id="BFAX01000001">
    <property type="protein sequence ID" value="GBF35911.1"/>
    <property type="molecule type" value="Genomic_DNA"/>
</dbReference>
<keyword evidence="1" id="KW-0472">Membrane</keyword>
<proteinExistence type="predicted"/>
<dbReference type="PANTHER" id="PTHR35337">
    <property type="entry name" value="SLR1478 PROTEIN"/>
    <property type="match status" value="1"/>
</dbReference>
<feature type="transmembrane region" description="Helical" evidence="1">
    <location>
        <begin position="118"/>
        <end position="149"/>
    </location>
</feature>
<evidence type="ECO:0000256" key="1">
    <source>
        <dbReference type="SAM" id="Phobius"/>
    </source>
</evidence>
<name>A0A401HP29_9EURY</name>
<reference evidence="2 3" key="1">
    <citation type="journal article" date="2019" name="Int. J. Syst. Evol. Microbiol.">
        <title>Methanofervidicoccus abyssi gen. nov., sp. nov., a hydrogenotrophic methanogen, isolated from a hydrothermal vent chimney in the Mid-Cayman Spreading Center, the Caribbean Sea.</title>
        <authorList>
            <person name="Sakai S."/>
            <person name="Takaki Y."/>
            <person name="Miyazaki M."/>
            <person name="Ogawara M."/>
            <person name="Yanagawa K."/>
            <person name="Miyazaki J."/>
            <person name="Takai K."/>
        </authorList>
    </citation>
    <scope>NUCLEOTIDE SEQUENCE [LARGE SCALE GENOMIC DNA]</scope>
    <source>
        <strain evidence="2 3">HHB</strain>
    </source>
</reference>
<evidence type="ECO:0000313" key="2">
    <source>
        <dbReference type="EMBL" id="GBF35911.1"/>
    </source>
</evidence>
<dbReference type="OrthoDB" id="86288at2157"/>
<protein>
    <recommendedName>
        <fullName evidence="4">Stage II sporulation protein M</fullName>
    </recommendedName>
</protein>
<dbReference type="AlphaFoldDB" id="A0A401HP29"/>
<dbReference type="Pfam" id="PF01944">
    <property type="entry name" value="SpoIIM"/>
    <property type="match status" value="1"/>
</dbReference>
<evidence type="ECO:0008006" key="4">
    <source>
        <dbReference type="Google" id="ProtNLM"/>
    </source>
</evidence>
<dbReference type="PANTHER" id="PTHR35337:SF1">
    <property type="entry name" value="SLR1478 PROTEIN"/>
    <property type="match status" value="1"/>
</dbReference>
<keyword evidence="1" id="KW-0812">Transmembrane</keyword>
<keyword evidence="3" id="KW-1185">Reference proteome</keyword>
<dbReference type="Proteomes" id="UP000290527">
    <property type="component" value="Unassembled WGS sequence"/>
</dbReference>
<feature type="transmembrane region" description="Helical" evidence="1">
    <location>
        <begin position="20"/>
        <end position="45"/>
    </location>
</feature>
<accession>A0A401HP29</accession>
<organism evidence="2 3">
    <name type="scientific">Methanofervidicoccus abyssi</name>
    <dbReference type="NCBI Taxonomy" id="2082189"/>
    <lineage>
        <taxon>Archaea</taxon>
        <taxon>Methanobacteriati</taxon>
        <taxon>Methanobacteriota</taxon>
        <taxon>Methanomada group</taxon>
        <taxon>Methanococci</taxon>
        <taxon>Methanococcales</taxon>
        <taxon>Methanofervidicoccus</taxon>
    </lineage>
</organism>
<dbReference type="InterPro" id="IPR002798">
    <property type="entry name" value="SpoIIM-like"/>
</dbReference>
<gene>
    <name evidence="2" type="ORF">MHHB_P0136</name>
</gene>
<dbReference type="RefSeq" id="WP_131006697.1">
    <property type="nucleotide sequence ID" value="NZ_BFAX01000001.1"/>
</dbReference>
<evidence type="ECO:0000313" key="3">
    <source>
        <dbReference type="Proteomes" id="UP000290527"/>
    </source>
</evidence>
<comment type="caution">
    <text evidence="2">The sequence shown here is derived from an EMBL/GenBank/DDBJ whole genome shotgun (WGS) entry which is preliminary data.</text>
</comment>
<feature type="transmembrane region" description="Helical" evidence="1">
    <location>
        <begin position="169"/>
        <end position="191"/>
    </location>
</feature>